<comment type="cofactor">
    <cofactor evidence="11">
        <name>Zn(2+)</name>
        <dbReference type="ChEBI" id="CHEBI:29105"/>
    </cofactor>
    <text evidence="11">Binds 1 zinc ion per subunit.</text>
</comment>
<feature type="active site" description="Charge relay system" evidence="10">
    <location>
        <position position="72"/>
    </location>
</feature>
<dbReference type="STRING" id="1802525.A2975_04425"/>
<evidence type="ECO:0000256" key="8">
    <source>
        <dbReference type="ARBA" id="ARBA00031449"/>
    </source>
</evidence>
<dbReference type="EMBL" id="MGHL01000006">
    <property type="protein sequence ID" value="OGM70287.1"/>
    <property type="molecule type" value="Genomic_DNA"/>
</dbReference>
<keyword evidence="7" id="KW-0456">Lyase</keyword>
<reference evidence="12 13" key="1">
    <citation type="journal article" date="2016" name="Nat. Commun.">
        <title>Thousands of microbial genomes shed light on interconnected biogeochemical processes in an aquifer system.</title>
        <authorList>
            <person name="Anantharaman K."/>
            <person name="Brown C.T."/>
            <person name="Hug L.A."/>
            <person name="Sharon I."/>
            <person name="Castelle C.J."/>
            <person name="Probst A.J."/>
            <person name="Thomas B.C."/>
            <person name="Singh A."/>
            <person name="Wilkins M.J."/>
            <person name="Karaoz U."/>
            <person name="Brodie E.L."/>
            <person name="Williams K.H."/>
            <person name="Hubbard S.S."/>
            <person name="Banfield J.F."/>
        </authorList>
    </citation>
    <scope>NUCLEOTIDE SEQUENCE [LARGE SCALE GENOMIC DNA]</scope>
</reference>
<comment type="caution">
    <text evidence="12">The sequence shown here is derived from an EMBL/GenBank/DDBJ whole genome shotgun (WGS) entry which is preliminary data.</text>
</comment>
<feature type="binding site" evidence="11">
    <location>
        <position position="26"/>
    </location>
    <ligand>
        <name>Zn(2+)</name>
        <dbReference type="ChEBI" id="CHEBI:29105"/>
    </ligand>
</feature>
<proteinExistence type="inferred from homology"/>
<comment type="catalytic activity">
    <reaction evidence="9">
        <text>7,8-dihydroneopterin 3'-triphosphate + H2O = 6-carboxy-5,6,7,8-tetrahydropterin + triphosphate + acetaldehyde + 2 H(+)</text>
        <dbReference type="Rhea" id="RHEA:27966"/>
        <dbReference type="ChEBI" id="CHEBI:15343"/>
        <dbReference type="ChEBI" id="CHEBI:15377"/>
        <dbReference type="ChEBI" id="CHEBI:15378"/>
        <dbReference type="ChEBI" id="CHEBI:18036"/>
        <dbReference type="ChEBI" id="CHEBI:58462"/>
        <dbReference type="ChEBI" id="CHEBI:61032"/>
        <dbReference type="EC" id="4.1.2.50"/>
    </reaction>
</comment>
<evidence type="ECO:0000256" key="5">
    <source>
        <dbReference type="ARBA" id="ARBA00022723"/>
    </source>
</evidence>
<dbReference type="PANTHER" id="PTHR12589">
    <property type="entry name" value="PYRUVOYL TETRAHYDROBIOPTERIN SYNTHASE"/>
    <property type="match status" value="1"/>
</dbReference>
<feature type="binding site" evidence="11">
    <location>
        <position position="28"/>
    </location>
    <ligand>
        <name>Zn(2+)</name>
        <dbReference type="ChEBI" id="CHEBI:29105"/>
    </ligand>
</feature>
<feature type="active site" description="Proton acceptor" evidence="10">
    <location>
        <position position="22"/>
    </location>
</feature>
<dbReference type="SUPFAM" id="SSF55620">
    <property type="entry name" value="Tetrahydrobiopterin biosynthesis enzymes-like"/>
    <property type="match status" value="1"/>
</dbReference>
<evidence type="ECO:0000313" key="12">
    <source>
        <dbReference type="EMBL" id="OGM70287.1"/>
    </source>
</evidence>
<dbReference type="UniPathway" id="UPA00391"/>
<feature type="active site" description="Charge relay system" evidence="10">
    <location>
        <position position="136"/>
    </location>
</feature>
<comment type="pathway">
    <text evidence="1">Purine metabolism; 7-cyano-7-deazaguanine biosynthesis.</text>
</comment>
<name>A0A1F8C1S4_9BACT</name>
<dbReference type="PANTHER" id="PTHR12589:SF7">
    <property type="entry name" value="6-PYRUVOYL TETRAHYDROBIOPTERIN SYNTHASE"/>
    <property type="match status" value="1"/>
</dbReference>
<sequence length="151" mass="17869">MKVTKQIEWDMGHRVTNHHSKCQNIHGHRYRAEICMEGKLVDIEGISEEGMVIDFGDIKKIAMEHVHDVLDHGFMVWRKDKEVMKFFEDNPKQKHIIVDFVPTSENIAAWIFKELDGRFIDKFKTDLRLCWVKLWETPTSVAICTREDLEK</sequence>
<dbReference type="Pfam" id="PF01242">
    <property type="entry name" value="PTPS"/>
    <property type="match status" value="1"/>
</dbReference>
<dbReference type="Gene3D" id="3.30.479.10">
    <property type="entry name" value="6-pyruvoyl tetrahydropterin synthase/QueD"/>
    <property type="match status" value="1"/>
</dbReference>
<evidence type="ECO:0000256" key="3">
    <source>
        <dbReference type="ARBA" id="ARBA00012982"/>
    </source>
</evidence>
<gene>
    <name evidence="12" type="ORF">A2975_04425</name>
</gene>
<comment type="similarity">
    <text evidence="2">Belongs to the PTPS family. QueD subfamily.</text>
</comment>
<evidence type="ECO:0000256" key="9">
    <source>
        <dbReference type="ARBA" id="ARBA00048807"/>
    </source>
</evidence>
<evidence type="ECO:0000256" key="10">
    <source>
        <dbReference type="PIRSR" id="PIRSR006113-1"/>
    </source>
</evidence>
<feature type="binding site" evidence="11">
    <location>
        <position position="13"/>
    </location>
    <ligand>
        <name>Zn(2+)</name>
        <dbReference type="ChEBI" id="CHEBI:29105"/>
    </ligand>
</feature>
<dbReference type="GO" id="GO:0046872">
    <property type="term" value="F:metal ion binding"/>
    <property type="evidence" value="ECO:0007669"/>
    <property type="project" value="UniProtKB-KW"/>
</dbReference>
<keyword evidence="6 11" id="KW-0862">Zinc</keyword>
<evidence type="ECO:0000256" key="7">
    <source>
        <dbReference type="ARBA" id="ARBA00023239"/>
    </source>
</evidence>
<accession>A0A1F8C1S4</accession>
<dbReference type="AlphaFoldDB" id="A0A1F8C1S4"/>
<dbReference type="InterPro" id="IPR038418">
    <property type="entry name" value="6-PTP_synth/QueD_sf"/>
</dbReference>
<dbReference type="InterPro" id="IPR007115">
    <property type="entry name" value="6-PTP_synth/QueD"/>
</dbReference>
<evidence type="ECO:0000256" key="6">
    <source>
        <dbReference type="ARBA" id="ARBA00022833"/>
    </source>
</evidence>
<evidence type="ECO:0000256" key="11">
    <source>
        <dbReference type="PIRSR" id="PIRSR006113-2"/>
    </source>
</evidence>
<organism evidence="12 13">
    <name type="scientific">Candidatus Woesebacteria bacterium RIFCSPLOWO2_01_FULL_44_14</name>
    <dbReference type="NCBI Taxonomy" id="1802525"/>
    <lineage>
        <taxon>Bacteria</taxon>
        <taxon>Candidatus Woeseibacteriota</taxon>
    </lineage>
</organism>
<evidence type="ECO:0000313" key="13">
    <source>
        <dbReference type="Proteomes" id="UP000178429"/>
    </source>
</evidence>
<dbReference type="Proteomes" id="UP000178429">
    <property type="component" value="Unassembled WGS sequence"/>
</dbReference>
<evidence type="ECO:0000256" key="1">
    <source>
        <dbReference type="ARBA" id="ARBA00005061"/>
    </source>
</evidence>
<keyword evidence="5 11" id="KW-0479">Metal-binding</keyword>
<protein>
    <recommendedName>
        <fullName evidence="4">6-carboxy-5,6,7,8-tetrahydropterin synthase</fullName>
        <ecNumber evidence="3">4.1.2.50</ecNumber>
    </recommendedName>
    <alternativeName>
        <fullName evidence="8">Queuosine biosynthesis protein QueD</fullName>
    </alternativeName>
</protein>
<dbReference type="PIRSF" id="PIRSF006113">
    <property type="entry name" value="PTP_synth"/>
    <property type="match status" value="1"/>
</dbReference>
<dbReference type="GO" id="GO:0070497">
    <property type="term" value="F:6-carboxytetrahydropterin synthase activity"/>
    <property type="evidence" value="ECO:0007669"/>
    <property type="project" value="UniProtKB-EC"/>
</dbReference>
<evidence type="ECO:0000256" key="2">
    <source>
        <dbReference type="ARBA" id="ARBA00008900"/>
    </source>
</evidence>
<evidence type="ECO:0000256" key="4">
    <source>
        <dbReference type="ARBA" id="ARBA00018141"/>
    </source>
</evidence>
<dbReference type="EC" id="4.1.2.50" evidence="3"/>